<protein>
    <submittedName>
        <fullName evidence="2">Uncharacterized conserved protein YjiS, DUF1127 family</fullName>
    </submittedName>
</protein>
<feature type="domain" description="YjiS-like" evidence="1">
    <location>
        <begin position="28"/>
        <end position="62"/>
    </location>
</feature>
<evidence type="ECO:0000313" key="2">
    <source>
        <dbReference type="EMBL" id="SHH00516.1"/>
    </source>
</evidence>
<evidence type="ECO:0000313" key="3">
    <source>
        <dbReference type="Proteomes" id="UP000184211"/>
    </source>
</evidence>
<name>A0A1M5PFD8_9RHOB</name>
<dbReference type="AlphaFoldDB" id="A0A1M5PFD8"/>
<evidence type="ECO:0000259" key="1">
    <source>
        <dbReference type="Pfam" id="PF06568"/>
    </source>
</evidence>
<dbReference type="Proteomes" id="UP000184211">
    <property type="component" value="Unassembled WGS sequence"/>
</dbReference>
<accession>A0A1M5PFD8</accession>
<dbReference type="EMBL" id="FQWM01000002">
    <property type="protein sequence ID" value="SHH00516.1"/>
    <property type="molecule type" value="Genomic_DNA"/>
</dbReference>
<gene>
    <name evidence="2" type="ORF">SAMN04488044_1804</name>
</gene>
<sequence length="63" mass="7050">MATQAIAVKAPFRAAGALREYNLISEIFTAFATWKEKHKTRAMLLELSDAQLDDIGLSRKDLL</sequence>
<organism evidence="2 3">
    <name type="scientific">Cognatishimia maritima</name>
    <dbReference type="NCBI Taxonomy" id="870908"/>
    <lineage>
        <taxon>Bacteria</taxon>
        <taxon>Pseudomonadati</taxon>
        <taxon>Pseudomonadota</taxon>
        <taxon>Alphaproteobacteria</taxon>
        <taxon>Rhodobacterales</taxon>
        <taxon>Paracoccaceae</taxon>
        <taxon>Cognatishimia</taxon>
    </lineage>
</organism>
<dbReference type="RefSeq" id="WP_072792549.1">
    <property type="nucleotide sequence ID" value="NZ_FQWM01000002.1"/>
</dbReference>
<dbReference type="OrthoDB" id="8116725at2"/>
<dbReference type="InterPro" id="IPR009506">
    <property type="entry name" value="YjiS-like"/>
</dbReference>
<dbReference type="STRING" id="870908.SAMN04488044_1804"/>
<dbReference type="Pfam" id="PF06568">
    <property type="entry name" value="YjiS-like"/>
    <property type="match status" value="1"/>
</dbReference>
<proteinExistence type="predicted"/>
<keyword evidence="3" id="KW-1185">Reference proteome</keyword>
<reference evidence="3" key="1">
    <citation type="submission" date="2016-11" db="EMBL/GenBank/DDBJ databases">
        <authorList>
            <person name="Varghese N."/>
            <person name="Submissions S."/>
        </authorList>
    </citation>
    <scope>NUCLEOTIDE SEQUENCE [LARGE SCALE GENOMIC DNA]</scope>
    <source>
        <strain evidence="3">DSM 28223</strain>
    </source>
</reference>